<sequence length="61" mass="6834">FIQVSITNQKNTDASIKNLEVQVGQLAKQLFEHESGSFSATTQVNPKEHCNLITTRWGTMI</sequence>
<feature type="non-terminal residue" evidence="1">
    <location>
        <position position="1"/>
    </location>
</feature>
<dbReference type="EMBL" id="KN650361">
    <property type="protein sequence ID" value="KHN31957.1"/>
    <property type="molecule type" value="Genomic_DNA"/>
</dbReference>
<name>A0A0B2RJF2_GLYSO</name>
<feature type="non-terminal residue" evidence="1">
    <location>
        <position position="61"/>
    </location>
</feature>
<evidence type="ECO:0000313" key="1">
    <source>
        <dbReference type="EMBL" id="KHN31957.1"/>
    </source>
</evidence>
<accession>A0A0B2RJF2</accession>
<gene>
    <name evidence="1" type="ORF">glysoja_025791</name>
</gene>
<organism evidence="1">
    <name type="scientific">Glycine soja</name>
    <name type="common">Wild soybean</name>
    <dbReference type="NCBI Taxonomy" id="3848"/>
    <lineage>
        <taxon>Eukaryota</taxon>
        <taxon>Viridiplantae</taxon>
        <taxon>Streptophyta</taxon>
        <taxon>Embryophyta</taxon>
        <taxon>Tracheophyta</taxon>
        <taxon>Spermatophyta</taxon>
        <taxon>Magnoliopsida</taxon>
        <taxon>eudicotyledons</taxon>
        <taxon>Gunneridae</taxon>
        <taxon>Pentapetalae</taxon>
        <taxon>rosids</taxon>
        <taxon>fabids</taxon>
        <taxon>Fabales</taxon>
        <taxon>Fabaceae</taxon>
        <taxon>Papilionoideae</taxon>
        <taxon>50 kb inversion clade</taxon>
        <taxon>NPAAA clade</taxon>
        <taxon>indigoferoid/millettioid clade</taxon>
        <taxon>Phaseoleae</taxon>
        <taxon>Glycine</taxon>
        <taxon>Glycine subgen. Soja</taxon>
    </lineage>
</organism>
<dbReference type="AlphaFoldDB" id="A0A0B2RJF2"/>
<protein>
    <submittedName>
        <fullName evidence="1">Uncharacterized protein</fullName>
    </submittedName>
</protein>
<proteinExistence type="predicted"/>
<reference evidence="1" key="1">
    <citation type="submission" date="2014-07" db="EMBL/GenBank/DDBJ databases">
        <title>Identification of a novel salt tolerance gene in wild soybean by whole-genome sequencing.</title>
        <authorList>
            <person name="Lam H.-M."/>
            <person name="Qi X."/>
            <person name="Li M.-W."/>
            <person name="Liu X."/>
            <person name="Xie M."/>
            <person name="Ni M."/>
            <person name="Xu X."/>
        </authorList>
    </citation>
    <scope>NUCLEOTIDE SEQUENCE [LARGE SCALE GENOMIC DNA]</scope>
    <source>
        <tissue evidence="1">Root</tissue>
    </source>
</reference>
<dbReference type="Proteomes" id="UP000053555">
    <property type="component" value="Unassembled WGS sequence"/>
</dbReference>